<dbReference type="VEuPathDB" id="FungiDB:JI435_302080"/>
<dbReference type="Proteomes" id="UP000663193">
    <property type="component" value="Chromosome 5"/>
</dbReference>
<reference evidence="2" key="1">
    <citation type="journal article" date="2021" name="BMC Genomics">
        <title>Chromosome-level genome assembly and manually-curated proteome of model necrotroph Parastagonospora nodorum Sn15 reveals a genome-wide trove of candidate effector homologs, and redundancy of virulence-related functions within an accessory chromosome.</title>
        <authorList>
            <person name="Bertazzoni S."/>
            <person name="Jones D.A.B."/>
            <person name="Phan H.T."/>
            <person name="Tan K.-C."/>
            <person name="Hane J.K."/>
        </authorList>
    </citation>
    <scope>NUCLEOTIDE SEQUENCE [LARGE SCALE GENOMIC DNA]</scope>
    <source>
        <strain evidence="2">SN15 / ATCC MYA-4574 / FGSC 10173)</strain>
    </source>
</reference>
<accession>A0A7U2HX77</accession>
<sequence>FSCQMNLVSFEHSPCDDLRLHRTSSMHVSDVLVLSDMHVSAGVVERPSYRLTGGQCCRKADRWRDHLSLFSLTIAALQVRQHGLYQGIYFV</sequence>
<proteinExistence type="predicted"/>
<organism evidence="1 2">
    <name type="scientific">Phaeosphaeria nodorum (strain SN15 / ATCC MYA-4574 / FGSC 10173)</name>
    <name type="common">Glume blotch fungus</name>
    <name type="synonym">Parastagonospora nodorum</name>
    <dbReference type="NCBI Taxonomy" id="321614"/>
    <lineage>
        <taxon>Eukaryota</taxon>
        <taxon>Fungi</taxon>
        <taxon>Dikarya</taxon>
        <taxon>Ascomycota</taxon>
        <taxon>Pezizomycotina</taxon>
        <taxon>Dothideomycetes</taxon>
        <taxon>Pleosporomycetidae</taxon>
        <taxon>Pleosporales</taxon>
        <taxon>Pleosporineae</taxon>
        <taxon>Phaeosphaeriaceae</taxon>
        <taxon>Parastagonospora</taxon>
    </lineage>
</organism>
<protein>
    <submittedName>
        <fullName evidence="1">Uncharacterized protein</fullName>
    </submittedName>
</protein>
<evidence type="ECO:0000313" key="2">
    <source>
        <dbReference type="Proteomes" id="UP000663193"/>
    </source>
</evidence>
<keyword evidence="2" id="KW-1185">Reference proteome</keyword>
<evidence type="ECO:0000313" key="1">
    <source>
        <dbReference type="EMBL" id="QRC95220.1"/>
    </source>
</evidence>
<dbReference type="AlphaFoldDB" id="A0A7U2HX77"/>
<feature type="non-terminal residue" evidence="1">
    <location>
        <position position="1"/>
    </location>
</feature>
<dbReference type="EMBL" id="CP069027">
    <property type="protein sequence ID" value="QRC95220.1"/>
    <property type="molecule type" value="Genomic_DNA"/>
</dbReference>
<gene>
    <name evidence="1" type="ORF">JI435_302080</name>
</gene>
<name>A0A7U2HX77_PHANO</name>